<accession>A0ACB0KCB3</accession>
<protein>
    <submittedName>
        <fullName evidence="1">Uncharacterized protein</fullName>
    </submittedName>
</protein>
<dbReference type="Proteomes" id="UP001177021">
    <property type="component" value="Unassembled WGS sequence"/>
</dbReference>
<proteinExistence type="predicted"/>
<evidence type="ECO:0000313" key="1">
    <source>
        <dbReference type="EMBL" id="CAJ2654073.1"/>
    </source>
</evidence>
<sequence>MTALYLPIELIIQILLRLPVKSLICFKSVCKTWFTLISNPNFGNSHFQFSESTQTLRILSISAIPTQIRSIDFEVLFNNHSNSLNPNLSLPQSYFPLHIKGSCRGFIFFNCSSNNYIWNPSTGFCKSLPLSPTIGSNFGTYSYLYGFGYDHSRDDYLLASLYPALAADVSSHLEIFSLRDNAWKEIEDTPFPYWSPYHYPKLGLLFNEALHWFVSRSSSLVDVIVSFNLMERKLFEIPIPSDFGDYLLDIGSWVFGEFLSLWAMRNRIVEIWVMKEYKVHSSWIKNIVLSIDTLPTKCFFPIYSTKSVDVIGTDDGSGLVKYNNKGHLLEYRTYCDDPRGSQVVMYTESLLSLPGDHEQV</sequence>
<keyword evidence="2" id="KW-1185">Reference proteome</keyword>
<gene>
    <name evidence="1" type="ORF">MILVUS5_LOCUS21303</name>
</gene>
<name>A0ACB0KCB3_TRIPR</name>
<evidence type="ECO:0000313" key="2">
    <source>
        <dbReference type="Proteomes" id="UP001177021"/>
    </source>
</evidence>
<comment type="caution">
    <text evidence="1">The sequence shown here is derived from an EMBL/GenBank/DDBJ whole genome shotgun (WGS) entry which is preliminary data.</text>
</comment>
<dbReference type="EMBL" id="CASHSV030000206">
    <property type="protein sequence ID" value="CAJ2654073.1"/>
    <property type="molecule type" value="Genomic_DNA"/>
</dbReference>
<organism evidence="1 2">
    <name type="scientific">Trifolium pratense</name>
    <name type="common">Red clover</name>
    <dbReference type="NCBI Taxonomy" id="57577"/>
    <lineage>
        <taxon>Eukaryota</taxon>
        <taxon>Viridiplantae</taxon>
        <taxon>Streptophyta</taxon>
        <taxon>Embryophyta</taxon>
        <taxon>Tracheophyta</taxon>
        <taxon>Spermatophyta</taxon>
        <taxon>Magnoliopsida</taxon>
        <taxon>eudicotyledons</taxon>
        <taxon>Gunneridae</taxon>
        <taxon>Pentapetalae</taxon>
        <taxon>rosids</taxon>
        <taxon>fabids</taxon>
        <taxon>Fabales</taxon>
        <taxon>Fabaceae</taxon>
        <taxon>Papilionoideae</taxon>
        <taxon>50 kb inversion clade</taxon>
        <taxon>NPAAA clade</taxon>
        <taxon>Hologalegina</taxon>
        <taxon>IRL clade</taxon>
        <taxon>Trifolieae</taxon>
        <taxon>Trifolium</taxon>
    </lineage>
</organism>
<reference evidence="1" key="1">
    <citation type="submission" date="2023-10" db="EMBL/GenBank/DDBJ databases">
        <authorList>
            <person name="Rodriguez Cubillos JULIANA M."/>
            <person name="De Vega J."/>
        </authorList>
    </citation>
    <scope>NUCLEOTIDE SEQUENCE</scope>
</reference>